<dbReference type="Proteomes" id="UP000321323">
    <property type="component" value="Chromosome"/>
</dbReference>
<sequence length="220" mass="24301">MKKLIPWLLVLSRIVLAPVAIWLAVQGLPAWLWMCQFAAAALSDWFDGKLARRWGTATPGLRQADSIADTVYTLAIVVSLWFSHRDIVLAHCWGIALVIALEAARYPLDWWRFGRGASYHAQSAKLFGVSLLVAVSAIVMFDDAGPWLWLALAIGVVSELEGMLISLVLPAWTHDVRSLRRALELRRLDRAASGPAARLRACRSRAAAGSPGPARQRRSR</sequence>
<feature type="transmembrane region" description="Helical" evidence="1">
    <location>
        <begin position="88"/>
        <end position="104"/>
    </location>
</feature>
<feature type="transmembrane region" description="Helical" evidence="1">
    <location>
        <begin position="147"/>
        <end position="172"/>
    </location>
</feature>
<reference evidence="2 3" key="1">
    <citation type="journal article" date="2019" name="Int. J. Syst. Evol. Microbiol.">
        <title>The Draft Whole-Genome Sequence of the Antibiotic Producer Empedobacter haloabium ATCC 31962 Provides Indications for Its Taxonomic Reclassification.</title>
        <authorList>
            <person name="Miess H."/>
            <person name="Arlt P."/>
            <person name="Apel A.K."/>
            <person name="Weber T."/>
            <person name="Nieselt K."/>
            <person name="Hanssen F."/>
            <person name="Czemmel S."/>
            <person name="Nahnsen S."/>
            <person name="Gross H."/>
        </authorList>
    </citation>
    <scope>NUCLEOTIDE SEQUENCE [LARGE SCALE GENOMIC DNA]</scope>
    <source>
        <strain evidence="2 3">ATCC 31962</strain>
    </source>
</reference>
<dbReference type="EMBL" id="CP136508">
    <property type="protein sequence ID" value="WUR15444.1"/>
    <property type="molecule type" value="Genomic_DNA"/>
</dbReference>
<dbReference type="Pfam" id="PF01066">
    <property type="entry name" value="CDP-OH_P_transf"/>
    <property type="match status" value="1"/>
</dbReference>
<keyword evidence="1" id="KW-0812">Transmembrane</keyword>
<evidence type="ECO:0000313" key="3">
    <source>
        <dbReference type="Proteomes" id="UP000321323"/>
    </source>
</evidence>
<keyword evidence="1" id="KW-1133">Transmembrane helix</keyword>
<name>A0ABZ1URS9_9BURK</name>
<protein>
    <submittedName>
        <fullName evidence="2">CDP-alcohol phosphatidyltransferase family protein</fullName>
    </submittedName>
</protein>
<evidence type="ECO:0000256" key="1">
    <source>
        <dbReference type="SAM" id="Phobius"/>
    </source>
</evidence>
<dbReference type="InterPro" id="IPR043130">
    <property type="entry name" value="CDP-OH_PTrfase_TM_dom"/>
</dbReference>
<evidence type="ECO:0000313" key="2">
    <source>
        <dbReference type="EMBL" id="WUR15444.1"/>
    </source>
</evidence>
<accession>A0ABZ1URS9</accession>
<feature type="transmembrane region" description="Helical" evidence="1">
    <location>
        <begin position="124"/>
        <end position="141"/>
    </location>
</feature>
<organism evidence="2 3">
    <name type="scientific">[Empedobacter] haloabium</name>
    <dbReference type="NCBI Taxonomy" id="592317"/>
    <lineage>
        <taxon>Bacteria</taxon>
        <taxon>Pseudomonadati</taxon>
        <taxon>Pseudomonadota</taxon>
        <taxon>Betaproteobacteria</taxon>
        <taxon>Burkholderiales</taxon>
        <taxon>Oxalobacteraceae</taxon>
        <taxon>Telluria group</taxon>
        <taxon>Telluria group incertae sedis</taxon>
    </lineage>
</organism>
<dbReference type="InterPro" id="IPR000462">
    <property type="entry name" value="CDP-OH_P_trans"/>
</dbReference>
<keyword evidence="3" id="KW-1185">Reference proteome</keyword>
<keyword evidence="1" id="KW-0472">Membrane</keyword>
<gene>
    <name evidence="2" type="ORF">E7V67_010180</name>
</gene>
<proteinExistence type="predicted"/>
<feature type="transmembrane region" description="Helical" evidence="1">
    <location>
        <begin position="7"/>
        <end position="24"/>
    </location>
</feature>
<dbReference type="Gene3D" id="1.20.120.1760">
    <property type="match status" value="1"/>
</dbReference>